<accession>A0ABD1GCL2</accession>
<dbReference type="AlphaFoldDB" id="A0ABD1GCL2"/>
<evidence type="ECO:0000256" key="4">
    <source>
        <dbReference type="ARBA" id="ARBA00022989"/>
    </source>
</evidence>
<sequence length="230" mass="25708">MGKTAVQILHESPPTTVDYVEMKTLLKYESDLLISQLIPEMSNTIMVVVVLIATMAFQSAITPAGGVWAEDDPKSSRRAGEAVLASTHPGLYMSIRLANTTAFLCSLAEMYLFTFRVQLANYTFSFLMVSILAMGASLLAIMFAFLSSMDAITPYEVSRPTGKRTMGVLFLCGVAWACVVYVKHLYRSWLGKKSRQIYLGADALHRRVLYWIFEQLESRGYLVDGEFEIL</sequence>
<feature type="transmembrane region" description="Helical" evidence="7">
    <location>
        <begin position="166"/>
        <end position="186"/>
    </location>
</feature>
<feature type="domain" description="PGG" evidence="8">
    <location>
        <begin position="40"/>
        <end position="149"/>
    </location>
</feature>
<keyword evidence="2 7" id="KW-0812">Transmembrane</keyword>
<dbReference type="PANTHER" id="PTHR24186">
    <property type="entry name" value="PROTEIN PHOSPHATASE 1 REGULATORY SUBUNIT"/>
    <property type="match status" value="1"/>
</dbReference>
<name>A0ABD1GCL2_SALDI</name>
<evidence type="ECO:0000256" key="5">
    <source>
        <dbReference type="ARBA" id="ARBA00023043"/>
    </source>
</evidence>
<reference evidence="9 10" key="1">
    <citation type="submission" date="2024-06" db="EMBL/GenBank/DDBJ databases">
        <title>A chromosome level genome sequence of Diviner's sage (Salvia divinorum).</title>
        <authorList>
            <person name="Ford S.A."/>
            <person name="Ro D.-K."/>
            <person name="Ness R.W."/>
            <person name="Phillips M.A."/>
        </authorList>
    </citation>
    <scope>NUCLEOTIDE SEQUENCE [LARGE SCALE GENOMIC DNA]</scope>
    <source>
        <strain evidence="9">SAF-2024a</strain>
        <tissue evidence="9">Leaf</tissue>
    </source>
</reference>
<organism evidence="9 10">
    <name type="scientific">Salvia divinorum</name>
    <name type="common">Maria pastora</name>
    <name type="synonym">Diviner's sage</name>
    <dbReference type="NCBI Taxonomy" id="28513"/>
    <lineage>
        <taxon>Eukaryota</taxon>
        <taxon>Viridiplantae</taxon>
        <taxon>Streptophyta</taxon>
        <taxon>Embryophyta</taxon>
        <taxon>Tracheophyta</taxon>
        <taxon>Spermatophyta</taxon>
        <taxon>Magnoliopsida</taxon>
        <taxon>eudicotyledons</taxon>
        <taxon>Gunneridae</taxon>
        <taxon>Pentapetalae</taxon>
        <taxon>asterids</taxon>
        <taxon>lamiids</taxon>
        <taxon>Lamiales</taxon>
        <taxon>Lamiaceae</taxon>
        <taxon>Nepetoideae</taxon>
        <taxon>Mentheae</taxon>
        <taxon>Salviinae</taxon>
        <taxon>Salvia</taxon>
        <taxon>Salvia subgen. Calosphace</taxon>
    </lineage>
</organism>
<protein>
    <submittedName>
        <fullName evidence="9">Ankyrin repeat-containing protein NPR4-like</fullName>
    </submittedName>
</protein>
<keyword evidence="3" id="KW-0677">Repeat</keyword>
<feature type="transmembrane region" description="Helical" evidence="7">
    <location>
        <begin position="45"/>
        <end position="69"/>
    </location>
</feature>
<gene>
    <name evidence="9" type="ORF">AAHA92_26029</name>
</gene>
<keyword evidence="10" id="KW-1185">Reference proteome</keyword>
<evidence type="ECO:0000313" key="9">
    <source>
        <dbReference type="EMBL" id="KAL1541858.1"/>
    </source>
</evidence>
<keyword evidence="5" id="KW-0040">ANK repeat</keyword>
<feature type="transmembrane region" description="Helical" evidence="7">
    <location>
        <begin position="124"/>
        <end position="146"/>
    </location>
</feature>
<dbReference type="Pfam" id="PF13962">
    <property type="entry name" value="PGG"/>
    <property type="match status" value="1"/>
</dbReference>
<keyword evidence="4 7" id="KW-1133">Transmembrane helix</keyword>
<evidence type="ECO:0000256" key="3">
    <source>
        <dbReference type="ARBA" id="ARBA00022737"/>
    </source>
</evidence>
<evidence type="ECO:0000256" key="6">
    <source>
        <dbReference type="ARBA" id="ARBA00023136"/>
    </source>
</evidence>
<comment type="subcellular location">
    <subcellularLocation>
        <location evidence="1">Membrane</location>
        <topology evidence="1">Multi-pass membrane protein</topology>
    </subcellularLocation>
</comment>
<dbReference type="GO" id="GO:0016020">
    <property type="term" value="C:membrane"/>
    <property type="evidence" value="ECO:0007669"/>
    <property type="project" value="UniProtKB-SubCell"/>
</dbReference>
<evidence type="ECO:0000256" key="7">
    <source>
        <dbReference type="SAM" id="Phobius"/>
    </source>
</evidence>
<evidence type="ECO:0000256" key="2">
    <source>
        <dbReference type="ARBA" id="ARBA00022692"/>
    </source>
</evidence>
<keyword evidence="6 7" id="KW-0472">Membrane</keyword>
<dbReference type="InterPro" id="IPR026961">
    <property type="entry name" value="PGG_dom"/>
</dbReference>
<proteinExistence type="predicted"/>
<dbReference type="Proteomes" id="UP001567538">
    <property type="component" value="Unassembled WGS sequence"/>
</dbReference>
<evidence type="ECO:0000313" key="10">
    <source>
        <dbReference type="Proteomes" id="UP001567538"/>
    </source>
</evidence>
<feature type="transmembrane region" description="Helical" evidence="7">
    <location>
        <begin position="89"/>
        <end position="112"/>
    </location>
</feature>
<evidence type="ECO:0000259" key="8">
    <source>
        <dbReference type="Pfam" id="PF13962"/>
    </source>
</evidence>
<evidence type="ECO:0000256" key="1">
    <source>
        <dbReference type="ARBA" id="ARBA00004141"/>
    </source>
</evidence>
<dbReference type="EMBL" id="JBEAFC010000009">
    <property type="protein sequence ID" value="KAL1541858.1"/>
    <property type="molecule type" value="Genomic_DNA"/>
</dbReference>
<dbReference type="PANTHER" id="PTHR24186:SF37">
    <property type="entry name" value="PGG DOMAIN-CONTAINING PROTEIN"/>
    <property type="match status" value="1"/>
</dbReference>
<comment type="caution">
    <text evidence="9">The sequence shown here is derived from an EMBL/GenBank/DDBJ whole genome shotgun (WGS) entry which is preliminary data.</text>
</comment>